<reference evidence="2" key="1">
    <citation type="journal article" date="2014" name="Int. J. Syst. Evol. Microbiol.">
        <title>Complete genome sequence of Corynebacterium casei LMG S-19264T (=DSM 44701T), isolated from a smear-ripened cheese.</title>
        <authorList>
            <consortium name="US DOE Joint Genome Institute (JGI-PGF)"/>
            <person name="Walter F."/>
            <person name="Albersmeier A."/>
            <person name="Kalinowski J."/>
            <person name="Ruckert C."/>
        </authorList>
    </citation>
    <scope>NUCLEOTIDE SEQUENCE</scope>
    <source>
        <strain evidence="2">CGMCC 1.15966</strain>
    </source>
</reference>
<sequence>MKKKENQVYEAPEMKVLIVELEHGIAAASGSASPDPSVNDWNGGEGGTSNSDF</sequence>
<evidence type="ECO:0000256" key="1">
    <source>
        <dbReference type="SAM" id="MobiDB-lite"/>
    </source>
</evidence>
<dbReference type="EMBL" id="BMKM01000005">
    <property type="protein sequence ID" value="GGE24021.1"/>
    <property type="molecule type" value="Genomic_DNA"/>
</dbReference>
<evidence type="ECO:0000313" key="3">
    <source>
        <dbReference type="Proteomes" id="UP000614460"/>
    </source>
</evidence>
<reference evidence="2" key="2">
    <citation type="submission" date="2020-09" db="EMBL/GenBank/DDBJ databases">
        <authorList>
            <person name="Sun Q."/>
            <person name="Zhou Y."/>
        </authorList>
    </citation>
    <scope>NUCLEOTIDE SEQUENCE</scope>
    <source>
        <strain evidence="2">CGMCC 1.15966</strain>
    </source>
</reference>
<name>A0A8H9KY23_9SPHI</name>
<accession>A0A8H9KY23</accession>
<organism evidence="2 3">
    <name type="scientific">Sphingobacterium cellulitidis</name>
    <dbReference type="NCBI Taxonomy" id="1768011"/>
    <lineage>
        <taxon>Bacteria</taxon>
        <taxon>Pseudomonadati</taxon>
        <taxon>Bacteroidota</taxon>
        <taxon>Sphingobacteriia</taxon>
        <taxon>Sphingobacteriales</taxon>
        <taxon>Sphingobacteriaceae</taxon>
        <taxon>Sphingobacterium</taxon>
    </lineage>
</organism>
<feature type="region of interest" description="Disordered" evidence="1">
    <location>
        <begin position="27"/>
        <end position="53"/>
    </location>
</feature>
<evidence type="ECO:0000313" key="2">
    <source>
        <dbReference type="EMBL" id="GGE24021.1"/>
    </source>
</evidence>
<protein>
    <submittedName>
        <fullName evidence="2">Uncharacterized protein</fullName>
    </submittedName>
</protein>
<dbReference type="RefSeq" id="WP_220476782.1">
    <property type="nucleotide sequence ID" value="NZ_CP171136.1"/>
</dbReference>
<proteinExistence type="predicted"/>
<comment type="caution">
    <text evidence="2">The sequence shown here is derived from an EMBL/GenBank/DDBJ whole genome shotgun (WGS) entry which is preliminary data.</text>
</comment>
<gene>
    <name evidence="2" type="ORF">GCM10011516_22100</name>
</gene>
<dbReference type="Proteomes" id="UP000614460">
    <property type="component" value="Unassembled WGS sequence"/>
</dbReference>
<keyword evidence="3" id="KW-1185">Reference proteome</keyword>
<feature type="compositionally biased region" description="Low complexity" evidence="1">
    <location>
        <begin position="27"/>
        <end position="37"/>
    </location>
</feature>
<dbReference type="AlphaFoldDB" id="A0A8H9KY23"/>